<name>A0A0K1HNM4_PHYBL</name>
<reference evidence="2" key="1">
    <citation type="submission" date="2015-05" db="EMBL/GenBank/DDBJ databases">
        <authorList>
            <person name="Wang D.B."/>
            <person name="Wang M."/>
        </authorList>
    </citation>
    <scope>NUCLEOTIDE SEQUENCE</scope>
    <source>
        <strain evidence="2">NRRL 1555</strain>
    </source>
</reference>
<keyword evidence="2" id="KW-0496">Mitochondrion</keyword>
<evidence type="ECO:0008006" key="3">
    <source>
        <dbReference type="Google" id="ProtNLM"/>
    </source>
</evidence>
<feature type="transmembrane region" description="Helical" evidence="1">
    <location>
        <begin position="302"/>
        <end position="327"/>
    </location>
</feature>
<dbReference type="EMBL" id="KR809878">
    <property type="protein sequence ID" value="AKT93731.1"/>
    <property type="molecule type" value="Genomic_DNA"/>
</dbReference>
<sequence length="331" mass="36716">MDLIPSLQVFNLTSFWLDKNQIMEFFLKFFRVFIVSFTLLVLYYFVAHTELNWNTDFISTVYCEEGDPSPSSTSLETNKLNQTLESINNLSERGVTHNVNVSVQPEIVNVLHKMFGVLNSSISVYAGAQAASYIPHPYGKAAVFVGTFGLVYGAQQMISAATQGPRLFRSAVDSNVNTSLASTAGPSEGLLIGGKESDKVYEDLKVPSTPQTQNPVDPDIVAKSVLEKGDSSYFVNSVIETTETFNQLLIGMNILTVTGLYVLAALGVALFSQELKLEEKEFIKTRPLLLKFVTLKKQPNRVVLFLLYVLTFLCFLGVFFGLCWINVQLPT</sequence>
<evidence type="ECO:0000313" key="2">
    <source>
        <dbReference type="EMBL" id="AKT93731.1"/>
    </source>
</evidence>
<dbReference type="GeneID" id="25396682"/>
<keyword evidence="1" id="KW-1133">Transmembrane helix</keyword>
<keyword evidence="1" id="KW-0812">Transmembrane</keyword>
<feature type="transmembrane region" description="Helical" evidence="1">
    <location>
        <begin position="25"/>
        <end position="46"/>
    </location>
</feature>
<evidence type="ECO:0000256" key="1">
    <source>
        <dbReference type="SAM" id="Phobius"/>
    </source>
</evidence>
<dbReference type="AlphaFoldDB" id="A0A0K1HNM4"/>
<gene>
    <name evidence="2" type="primary">orf331</name>
</gene>
<geneLocation type="mitochondrion" evidence="2"/>
<feature type="transmembrane region" description="Helical" evidence="1">
    <location>
        <begin position="248"/>
        <end position="271"/>
    </location>
</feature>
<proteinExistence type="predicted"/>
<keyword evidence="1" id="KW-0472">Membrane</keyword>
<accession>A0A0K1HNM4</accession>
<organism evidence="2">
    <name type="scientific">Phycomyces blakesleeanus</name>
    <dbReference type="NCBI Taxonomy" id="4837"/>
    <lineage>
        <taxon>Eukaryota</taxon>
        <taxon>Fungi</taxon>
        <taxon>Fungi incertae sedis</taxon>
        <taxon>Mucoromycota</taxon>
        <taxon>Mucoromycotina</taxon>
        <taxon>Mucoromycetes</taxon>
        <taxon>Mucorales</taxon>
        <taxon>Phycomycetaceae</taxon>
        <taxon>Phycomyces</taxon>
    </lineage>
</organism>
<protein>
    <recommendedName>
        <fullName evidence="3">Transmembrane protein</fullName>
    </recommendedName>
</protein>
<dbReference type="RefSeq" id="YP_009162964.1">
    <property type="nucleotide sequence ID" value="NC_027730.1"/>
</dbReference>